<proteinExistence type="predicted"/>
<organism evidence="1 2">
    <name type="scientific">Steinernema glaseri</name>
    <dbReference type="NCBI Taxonomy" id="37863"/>
    <lineage>
        <taxon>Eukaryota</taxon>
        <taxon>Metazoa</taxon>
        <taxon>Ecdysozoa</taxon>
        <taxon>Nematoda</taxon>
        <taxon>Chromadorea</taxon>
        <taxon>Rhabditida</taxon>
        <taxon>Tylenchina</taxon>
        <taxon>Panagrolaimomorpha</taxon>
        <taxon>Strongyloidoidea</taxon>
        <taxon>Steinernematidae</taxon>
        <taxon>Steinernema</taxon>
    </lineage>
</organism>
<dbReference type="AlphaFoldDB" id="A0A1I8AJD0"/>
<evidence type="ECO:0000313" key="1">
    <source>
        <dbReference type="Proteomes" id="UP000095287"/>
    </source>
</evidence>
<evidence type="ECO:0000313" key="2">
    <source>
        <dbReference type="WBParaSite" id="L893_g6202.t1"/>
    </source>
</evidence>
<keyword evidence="1" id="KW-1185">Reference proteome</keyword>
<reference evidence="2" key="1">
    <citation type="submission" date="2016-11" db="UniProtKB">
        <authorList>
            <consortium name="WormBaseParasite"/>
        </authorList>
    </citation>
    <scope>IDENTIFICATION</scope>
</reference>
<dbReference type="Proteomes" id="UP000095287">
    <property type="component" value="Unplaced"/>
</dbReference>
<sequence>MDAVPWKFVDSVVELFGKDTLEQLAREVRHPLWKDVVDLHHRNRAYYEFEFYNTEGGIKCRLWKMNGGADRSISLQSLLKTRRFARIEMISDQNRTYLGDAPLGEAPTAKLLESIAPFIDQVSGSFDTFYGSSDFTKLLLTSLLNGVYLRDISLYYCGRIAYDFLE</sequence>
<protein>
    <submittedName>
        <fullName evidence="2">F-box domain-containing protein</fullName>
    </submittedName>
</protein>
<dbReference type="WBParaSite" id="L893_g6202.t1">
    <property type="protein sequence ID" value="L893_g6202.t1"/>
    <property type="gene ID" value="L893_g6202"/>
</dbReference>
<name>A0A1I8AJD0_9BILA</name>
<accession>A0A1I8AJD0</accession>